<accession>A0ACC7V9Q1</accession>
<proteinExistence type="predicted"/>
<evidence type="ECO:0000313" key="2">
    <source>
        <dbReference type="Proteomes" id="UP000466692"/>
    </source>
</evidence>
<name>A0ACC7V9Q1_9BACI</name>
<keyword evidence="2" id="KW-1185">Reference proteome</keyword>
<dbReference type="Proteomes" id="UP000466692">
    <property type="component" value="Unassembled WGS sequence"/>
</dbReference>
<gene>
    <name evidence="1" type="primary">topB</name>
    <name evidence="1" type="ORF">GLW08_00735</name>
</gene>
<comment type="caution">
    <text evidence="1">The sequence shown here is derived from an EMBL/GenBank/DDBJ whole genome shotgun (WGS) entry which is preliminary data.</text>
</comment>
<protein>
    <submittedName>
        <fullName evidence="1">DNA topoisomerase III</fullName>
    </submittedName>
</protein>
<sequence length="717" mass="82447">MTRVVILAEKPSQAKAYADAFQIKEKTKTHIELKPDDTFPDGATITWGIGHLVELQEPHEYKPEWKKWKLDQLPIVPDQFYEKVSSGKWAQFKTVKHLFQQADVIINGTDVDREGSNIFYSILRLTGVKGKPIKRLWINSLEKDEVRKGFNQLQNNEKDLFLFDEAKARQISDWMVGINASRLFTVLLQTKGFSGYLSIGRVQSPTVYLIYQRQKEIEDFVPEPFYQIESYFQADKGTYKGIANIKETDKAKVQAIMDQHRLKEKEELPGTVQKVEKKTKQQKSPKLHSLSTLQSVANKRWKYSPSKVLKTMQKLYEKRLVTYPRTDCNFITENEFAYLLKNLSKYQETMNVSFTPVSLKPNKRYVDSNKVQEHYAIIPTKTVPTTKKLASLSYEERNIYNEIMMNTLAMFHENYVYEETTIITDVNGLPFKTTGKTEVKRGWKELFPKPAKSNQEKDSILPDVYNGEGVKAHVHLKESMTKPPKPYTEGDLINMMKTCGKLIDNEEDVEMLKEVEGLGTEATRSSIIETIKNQQYIEVKKNVVYVTDKGITLCEAIEGTLLSSPSMTAKWESYLKKIGSGQGSKQTFIKQTSQFIEKLIEETPNTLGHIQVKQTKGAEQNNNKEIVRCPSCMTGSIVDRYKFYGCSNYKEGCNVTFPKKLAGKTLTPNMIKTLCQKKQTRVLKGFKGKKPFKTALKLDEEFKIRFDFKDNLSKTND</sequence>
<evidence type="ECO:0000313" key="1">
    <source>
        <dbReference type="EMBL" id="MYL51853.1"/>
    </source>
</evidence>
<reference evidence="1" key="1">
    <citation type="submission" date="2019-11" db="EMBL/GenBank/DDBJ databases">
        <title>Genome sequences of 17 halophilic strains isolated from different environments.</title>
        <authorList>
            <person name="Furrow R.E."/>
        </authorList>
    </citation>
    <scope>NUCLEOTIDE SEQUENCE</scope>
    <source>
        <strain evidence="1">22510_22_Filter</strain>
    </source>
</reference>
<dbReference type="EMBL" id="WMEU01000001">
    <property type="protein sequence ID" value="MYL51853.1"/>
    <property type="molecule type" value="Genomic_DNA"/>
</dbReference>
<organism evidence="1 2">
    <name type="scientific">Pontibacillus yanchengensis</name>
    <dbReference type="NCBI Taxonomy" id="462910"/>
    <lineage>
        <taxon>Bacteria</taxon>
        <taxon>Bacillati</taxon>
        <taxon>Bacillota</taxon>
        <taxon>Bacilli</taxon>
        <taxon>Bacillales</taxon>
        <taxon>Bacillaceae</taxon>
        <taxon>Pontibacillus</taxon>
    </lineage>
</organism>